<evidence type="ECO:0000256" key="1">
    <source>
        <dbReference type="ARBA" id="ARBA00010617"/>
    </source>
</evidence>
<evidence type="ECO:0000256" key="2">
    <source>
        <dbReference type="SAM" id="MobiDB-lite"/>
    </source>
</evidence>
<dbReference type="PROSITE" id="PS00086">
    <property type="entry name" value="CYTOCHROME_P450"/>
    <property type="match status" value="1"/>
</dbReference>
<feature type="region of interest" description="Disordered" evidence="2">
    <location>
        <begin position="393"/>
        <end position="414"/>
    </location>
</feature>
<comment type="caution">
    <text evidence="3">The sequence shown here is derived from an EMBL/GenBank/DDBJ whole genome shotgun (WGS) entry which is preliminary data.</text>
</comment>
<dbReference type="InterPro" id="IPR017972">
    <property type="entry name" value="Cyt_P450_CS"/>
</dbReference>
<dbReference type="GO" id="GO:0004497">
    <property type="term" value="F:monooxygenase activity"/>
    <property type="evidence" value="ECO:0007669"/>
    <property type="project" value="InterPro"/>
</dbReference>
<dbReference type="GO" id="GO:0020037">
    <property type="term" value="F:heme binding"/>
    <property type="evidence" value="ECO:0007669"/>
    <property type="project" value="InterPro"/>
</dbReference>
<dbReference type="SUPFAM" id="SSF48264">
    <property type="entry name" value="Cytochrome P450"/>
    <property type="match status" value="1"/>
</dbReference>
<evidence type="ECO:0000313" key="3">
    <source>
        <dbReference type="EMBL" id="MBR7673932.1"/>
    </source>
</evidence>
<dbReference type="EMBL" id="JAGSMN010000273">
    <property type="protein sequence ID" value="MBR7673932.1"/>
    <property type="molecule type" value="Genomic_DNA"/>
</dbReference>
<evidence type="ECO:0000313" key="4">
    <source>
        <dbReference type="Proteomes" id="UP000675554"/>
    </source>
</evidence>
<dbReference type="GO" id="GO:0016705">
    <property type="term" value="F:oxidoreductase activity, acting on paired donors, with incorporation or reduction of molecular oxygen"/>
    <property type="evidence" value="ECO:0007669"/>
    <property type="project" value="InterPro"/>
</dbReference>
<accession>A0A8T4IRR8</accession>
<dbReference type="InterPro" id="IPR002397">
    <property type="entry name" value="Cyt_P450_B"/>
</dbReference>
<dbReference type="Proteomes" id="UP000675554">
    <property type="component" value="Unassembled WGS sequence"/>
</dbReference>
<organism evidence="3 4">
    <name type="scientific">Streptomyces daliensis</name>
    <dbReference type="NCBI Taxonomy" id="299421"/>
    <lineage>
        <taxon>Bacteria</taxon>
        <taxon>Bacillati</taxon>
        <taxon>Actinomycetota</taxon>
        <taxon>Actinomycetes</taxon>
        <taxon>Kitasatosporales</taxon>
        <taxon>Streptomycetaceae</taxon>
        <taxon>Streptomyces</taxon>
    </lineage>
</organism>
<dbReference type="Gene3D" id="1.10.630.10">
    <property type="entry name" value="Cytochrome P450"/>
    <property type="match status" value="1"/>
</dbReference>
<sequence length="414" mass="46260">MTVFTQAQDPHPLYRRLRATHGPVAPVLLEPGVTAWLVMGVEEIRVITEREKLYSRDARNWRDLDEGRVPPDSGLMPMMAYRPNVVGADLKEHRRLRGPLDDGVARFDHRTLRRQVRRRCETLIDGFAERGWADLMGDYAAHVPMLALAALFGLDAAQGHELHRALIALFGSQDDSQEGNRTFEEILRDTLHARQRQPTDDLTSAFLSHHDLRTEDEVLQSMAAMISAGNEATTCWIAHTLYRVITDPAFEARLRGGDLGVDEALDEVLWHEPPMTHMPARYALRDTELGGRRIRRGDCLVLGLNAANATDPRLPPLDRRPPGNRGHAAFSAGPHMCPAQDAARLITHTAVNTVLHRLPGLRLTIGPEEVTFNPSPWTRRPTTLPVVFSTPLRRTPSARRDRARVRSGTPAGSA</sequence>
<dbReference type="InterPro" id="IPR036396">
    <property type="entry name" value="Cyt_P450_sf"/>
</dbReference>
<reference evidence="3" key="1">
    <citation type="submission" date="2021-04" db="EMBL/GenBank/DDBJ databases">
        <title>Sequencing of actinobacteria type strains.</title>
        <authorList>
            <person name="Nguyen G.-S."/>
            <person name="Wentzel A."/>
        </authorList>
    </citation>
    <scope>NUCLEOTIDE SEQUENCE</scope>
    <source>
        <strain evidence="3">DSM 42095</strain>
    </source>
</reference>
<protein>
    <submittedName>
        <fullName evidence="3">Cytochrome P450</fullName>
    </submittedName>
</protein>
<proteinExistence type="inferred from homology"/>
<dbReference type="PRINTS" id="PR00359">
    <property type="entry name" value="BP450"/>
</dbReference>
<dbReference type="AlphaFoldDB" id="A0A8T4IRR8"/>
<name>A0A8T4IRR8_9ACTN</name>
<dbReference type="PANTHER" id="PTHR46696">
    <property type="entry name" value="P450, PUTATIVE (EUROFUNG)-RELATED"/>
    <property type="match status" value="1"/>
</dbReference>
<gene>
    <name evidence="3" type="ORF">KDA82_13080</name>
</gene>
<comment type="similarity">
    <text evidence="1">Belongs to the cytochrome P450 family.</text>
</comment>
<dbReference type="PANTHER" id="PTHR46696:SF1">
    <property type="entry name" value="CYTOCHROME P450 YJIB-RELATED"/>
    <property type="match status" value="1"/>
</dbReference>
<dbReference type="GO" id="GO:0005506">
    <property type="term" value="F:iron ion binding"/>
    <property type="evidence" value="ECO:0007669"/>
    <property type="project" value="InterPro"/>
</dbReference>
<keyword evidence="4" id="KW-1185">Reference proteome</keyword>